<dbReference type="RefSeq" id="WP_014271865.1">
    <property type="nucleotide sequence ID" value="NC_016633.1"/>
</dbReference>
<dbReference type="PANTHER" id="PTHR42951:SF17">
    <property type="entry name" value="METALLO-BETA-LACTAMASE DOMAIN-CONTAINING PROTEIN"/>
    <property type="match status" value="1"/>
</dbReference>
<keyword evidence="3" id="KW-1185">Reference proteome</keyword>
<gene>
    <name evidence="2" type="ordered locus">SpiGrapes_3282</name>
</gene>
<dbReference type="InterPro" id="IPR050855">
    <property type="entry name" value="NDM-1-like"/>
</dbReference>
<dbReference type="EMBL" id="CP003155">
    <property type="protein sequence ID" value="AEV31026.1"/>
    <property type="molecule type" value="Genomic_DNA"/>
</dbReference>
<evidence type="ECO:0000313" key="2">
    <source>
        <dbReference type="EMBL" id="AEV31026.1"/>
    </source>
</evidence>
<dbReference type="GO" id="GO:0016787">
    <property type="term" value="F:hydrolase activity"/>
    <property type="evidence" value="ECO:0007669"/>
    <property type="project" value="UniProtKB-KW"/>
</dbReference>
<dbReference type="OrthoDB" id="367237at2"/>
<protein>
    <submittedName>
        <fullName evidence="2">Zn-dependent hydrolase, glyoxylase</fullName>
    </submittedName>
</protein>
<dbReference type="AlphaFoldDB" id="G8QR91"/>
<dbReference type="SUPFAM" id="SSF56281">
    <property type="entry name" value="Metallo-hydrolase/oxidoreductase"/>
    <property type="match status" value="1"/>
</dbReference>
<evidence type="ECO:0000259" key="1">
    <source>
        <dbReference type="SMART" id="SM00849"/>
    </source>
</evidence>
<reference evidence="2 3" key="1">
    <citation type="submission" date="2011-11" db="EMBL/GenBank/DDBJ databases">
        <title>Complete sequence of Spirochaeta sp. grapes.</title>
        <authorList>
            <consortium name="US DOE Joint Genome Institute"/>
            <person name="Lucas S."/>
            <person name="Han J."/>
            <person name="Lapidus A."/>
            <person name="Cheng J.-F."/>
            <person name="Goodwin L."/>
            <person name="Pitluck S."/>
            <person name="Peters L."/>
            <person name="Ovchinnikova G."/>
            <person name="Munk A.C."/>
            <person name="Detter J.C."/>
            <person name="Han C."/>
            <person name="Tapia R."/>
            <person name="Land M."/>
            <person name="Hauser L."/>
            <person name="Kyrpides N."/>
            <person name="Ivanova N."/>
            <person name="Pagani I."/>
            <person name="Ritalahtilisa K."/>
            <person name="Loeffler F."/>
            <person name="Woyke T."/>
        </authorList>
    </citation>
    <scope>NUCLEOTIDE SEQUENCE [LARGE SCALE GENOMIC DNA]</scope>
    <source>
        <strain evidence="3">ATCC BAA-1885 / DSM 22778 / Grapes</strain>
    </source>
</reference>
<dbReference type="Pfam" id="PF00753">
    <property type="entry name" value="Lactamase_B"/>
    <property type="match status" value="1"/>
</dbReference>
<dbReference type="KEGG" id="sgp:SpiGrapes_3282"/>
<organism evidence="2 3">
    <name type="scientific">Sphaerochaeta pleomorpha (strain ATCC BAA-1885 / DSM 22778 / Grapes)</name>
    <dbReference type="NCBI Taxonomy" id="158190"/>
    <lineage>
        <taxon>Bacteria</taxon>
        <taxon>Pseudomonadati</taxon>
        <taxon>Spirochaetota</taxon>
        <taxon>Spirochaetia</taxon>
        <taxon>Spirochaetales</taxon>
        <taxon>Sphaerochaetaceae</taxon>
        <taxon>Sphaerochaeta</taxon>
    </lineage>
</organism>
<dbReference type="Gene3D" id="3.60.15.10">
    <property type="entry name" value="Ribonuclease Z/Hydroxyacylglutathione hydrolase-like"/>
    <property type="match status" value="1"/>
</dbReference>
<dbReference type="HOGENOM" id="CLU_030571_2_2_12"/>
<sequence length="242" mass="27275">MTQITLSKTNCYYLENENGNMLIDTGYAYDKDLFLRQMGDAGISIGDIRYLLLTHHHDDHSGLVSFLAKENPDLVVIMHALCAHLVSKGYNAKEYGGRWCSKSMQTLTSVYKKFDKNWTLTFPPYFAGPHDLLLDFSRGSVPFLDYTIIPTPGHTPDSISLLSNDGSLFIGDAAANFLQFAGTHYAPPFITDTSRFYATWKELLTLPIDRIYPAHGKSFSPDKLKKHLYSLKESKMPLFTGD</sequence>
<proteinExistence type="predicted"/>
<keyword evidence="2" id="KW-0378">Hydrolase</keyword>
<dbReference type="PANTHER" id="PTHR42951">
    <property type="entry name" value="METALLO-BETA-LACTAMASE DOMAIN-CONTAINING"/>
    <property type="match status" value="1"/>
</dbReference>
<evidence type="ECO:0000313" key="3">
    <source>
        <dbReference type="Proteomes" id="UP000005632"/>
    </source>
</evidence>
<dbReference type="InterPro" id="IPR036866">
    <property type="entry name" value="RibonucZ/Hydroxyglut_hydro"/>
</dbReference>
<dbReference type="InterPro" id="IPR001279">
    <property type="entry name" value="Metallo-B-lactamas"/>
</dbReference>
<accession>G8QR91</accession>
<dbReference type="eggNOG" id="COG0491">
    <property type="taxonomic scope" value="Bacteria"/>
</dbReference>
<dbReference type="STRING" id="158190.SpiGrapes_3282"/>
<dbReference type="SMART" id="SM00849">
    <property type="entry name" value="Lactamase_B"/>
    <property type="match status" value="1"/>
</dbReference>
<name>G8QR91_SPHPG</name>
<dbReference type="Proteomes" id="UP000005632">
    <property type="component" value="Chromosome"/>
</dbReference>
<feature type="domain" description="Metallo-beta-lactamase" evidence="1">
    <location>
        <begin position="8"/>
        <end position="215"/>
    </location>
</feature>